<evidence type="ECO:0000313" key="2">
    <source>
        <dbReference type="Proteomes" id="UP000053105"/>
    </source>
</evidence>
<reference evidence="1 2" key="1">
    <citation type="submission" date="2015-07" db="EMBL/GenBank/DDBJ databases">
        <title>The genome of Melipona quadrifasciata.</title>
        <authorList>
            <person name="Pan H."/>
            <person name="Kapheim K."/>
        </authorList>
    </citation>
    <scope>NUCLEOTIDE SEQUENCE [LARGE SCALE GENOMIC DNA]</scope>
    <source>
        <strain evidence="1">0111107301</strain>
        <tissue evidence="1">Whole body</tissue>
    </source>
</reference>
<dbReference type="Proteomes" id="UP000053105">
    <property type="component" value="Unassembled WGS sequence"/>
</dbReference>
<organism evidence="1 2">
    <name type="scientific">Melipona quadrifasciata</name>
    <dbReference type="NCBI Taxonomy" id="166423"/>
    <lineage>
        <taxon>Eukaryota</taxon>
        <taxon>Metazoa</taxon>
        <taxon>Ecdysozoa</taxon>
        <taxon>Arthropoda</taxon>
        <taxon>Hexapoda</taxon>
        <taxon>Insecta</taxon>
        <taxon>Pterygota</taxon>
        <taxon>Neoptera</taxon>
        <taxon>Endopterygota</taxon>
        <taxon>Hymenoptera</taxon>
        <taxon>Apocrita</taxon>
        <taxon>Aculeata</taxon>
        <taxon>Apoidea</taxon>
        <taxon>Anthophila</taxon>
        <taxon>Apidae</taxon>
        <taxon>Melipona</taxon>
    </lineage>
</organism>
<dbReference type="AlphaFoldDB" id="A0A0M8ZVT4"/>
<gene>
    <name evidence="1" type="ORF">WN51_02615</name>
</gene>
<proteinExistence type="predicted"/>
<evidence type="ECO:0000313" key="1">
    <source>
        <dbReference type="EMBL" id="KOX70559.1"/>
    </source>
</evidence>
<keyword evidence="2" id="KW-1185">Reference proteome</keyword>
<protein>
    <submittedName>
        <fullName evidence="1">Uncharacterized protein</fullName>
    </submittedName>
</protein>
<sequence>MAFKSLDLTKKHPLRDGKTSLKEKLYKETKKTDFFPWYRQSLVSLLVQLCFSPHRLTRPKSFDTTSLIDPAIDTCFVNPTACLDVARHPQQILNVISNYITVGNLEYKEKISSNTERDLAERNFRAEFVHTNLDSGWCRERGGWYGTGVLPGLFTGNQREKQEQPGSKGIKLAELFARLKTSIGLDRAEKKLLLTYK</sequence>
<dbReference type="EMBL" id="KQ435859">
    <property type="protein sequence ID" value="KOX70559.1"/>
    <property type="molecule type" value="Genomic_DNA"/>
</dbReference>
<accession>A0A0M8ZVT4</accession>
<name>A0A0M8ZVT4_9HYME</name>